<accession>A0A8S1RE27</accession>
<organism evidence="2 3">
    <name type="scientific">Paramecium sonneborni</name>
    <dbReference type="NCBI Taxonomy" id="65129"/>
    <lineage>
        <taxon>Eukaryota</taxon>
        <taxon>Sar</taxon>
        <taxon>Alveolata</taxon>
        <taxon>Ciliophora</taxon>
        <taxon>Intramacronucleata</taxon>
        <taxon>Oligohymenophorea</taxon>
        <taxon>Peniculida</taxon>
        <taxon>Parameciidae</taxon>
        <taxon>Paramecium</taxon>
    </lineage>
</organism>
<proteinExistence type="predicted"/>
<feature type="signal peptide" evidence="1">
    <location>
        <begin position="1"/>
        <end position="17"/>
    </location>
</feature>
<evidence type="ECO:0000313" key="3">
    <source>
        <dbReference type="Proteomes" id="UP000692954"/>
    </source>
</evidence>
<evidence type="ECO:0000256" key="1">
    <source>
        <dbReference type="SAM" id="SignalP"/>
    </source>
</evidence>
<dbReference type="EMBL" id="CAJJDN010000154">
    <property type="protein sequence ID" value="CAD8124915.1"/>
    <property type="molecule type" value="Genomic_DNA"/>
</dbReference>
<name>A0A8S1RE27_9CILI</name>
<protein>
    <recommendedName>
        <fullName evidence="4">Transmembrane protein</fullName>
    </recommendedName>
</protein>
<reference evidence="2" key="1">
    <citation type="submission" date="2021-01" db="EMBL/GenBank/DDBJ databases">
        <authorList>
            <consortium name="Genoscope - CEA"/>
            <person name="William W."/>
        </authorList>
    </citation>
    <scope>NUCLEOTIDE SEQUENCE</scope>
</reference>
<feature type="chain" id="PRO_5035820158" description="Transmembrane protein" evidence="1">
    <location>
        <begin position="18"/>
        <end position="221"/>
    </location>
</feature>
<comment type="caution">
    <text evidence="2">The sequence shown here is derived from an EMBL/GenBank/DDBJ whole genome shotgun (WGS) entry which is preliminary data.</text>
</comment>
<evidence type="ECO:0008006" key="4">
    <source>
        <dbReference type="Google" id="ProtNLM"/>
    </source>
</evidence>
<evidence type="ECO:0000313" key="2">
    <source>
        <dbReference type="EMBL" id="CAD8124915.1"/>
    </source>
</evidence>
<keyword evidence="1" id="KW-0732">Signal</keyword>
<gene>
    <name evidence="2" type="ORF">PSON_ATCC_30995.1.T1540126</name>
</gene>
<keyword evidence="3" id="KW-1185">Reference proteome</keyword>
<dbReference type="Proteomes" id="UP000692954">
    <property type="component" value="Unassembled WGS sequence"/>
</dbReference>
<dbReference type="AlphaFoldDB" id="A0A8S1RE27"/>
<sequence length="221" mass="26118">MVYFILNFILALPLSNYQSRVQNTKQRNIDIDLVFPELYPLTQFQIFSYMPDLITEENQIKNMIHCYLFNQHVLNLGYMPNNQANSQINYLLKNNLMNSKIIQFEGISTGHLYQKKIPPQHMINYIYLYIIETMPLYLINYLMGNLKLELNHQINFTLNCLSFSQIILSKLIRIIQQQTKKKCKTSTSVSFGIGNYQNGKKVWIMEPIFFFFGIGMEKTNR</sequence>